<protein>
    <submittedName>
        <fullName evidence="2">Uncharacterized protein</fullName>
    </submittedName>
</protein>
<proteinExistence type="predicted"/>
<comment type="caution">
    <text evidence="2">The sequence shown here is derived from an EMBL/GenBank/DDBJ whole genome shotgun (WGS) entry which is preliminary data.</text>
</comment>
<gene>
    <name evidence="2" type="ORF">SDC9_157070</name>
</gene>
<evidence type="ECO:0000256" key="1">
    <source>
        <dbReference type="SAM" id="Phobius"/>
    </source>
</evidence>
<sequence>MFNELHKRHFVFKLAHTAHALRKFVIFKRINIKRRLLIRVVCVYGGNNRLKLTFAHDCFILDFAHARIRANGANKRLRVFKWRKAPLARYRPAAAFIFAALSCAGIIHGFYQFFGMLYGYIDAQLFHILRRRFNRACVSELQRICKHVVNAAFYRVQVRMRSKKAYPISDEDIRRIIACDMF</sequence>
<keyword evidence="1" id="KW-0472">Membrane</keyword>
<reference evidence="2" key="1">
    <citation type="submission" date="2019-08" db="EMBL/GenBank/DDBJ databases">
        <authorList>
            <person name="Kucharzyk K."/>
            <person name="Murdoch R.W."/>
            <person name="Higgins S."/>
            <person name="Loffler F."/>
        </authorList>
    </citation>
    <scope>NUCLEOTIDE SEQUENCE</scope>
</reference>
<feature type="transmembrane region" description="Helical" evidence="1">
    <location>
        <begin position="93"/>
        <end position="121"/>
    </location>
</feature>
<name>A0A645F5Z0_9ZZZZ</name>
<evidence type="ECO:0000313" key="2">
    <source>
        <dbReference type="EMBL" id="MPN09778.1"/>
    </source>
</evidence>
<organism evidence="2">
    <name type="scientific">bioreactor metagenome</name>
    <dbReference type="NCBI Taxonomy" id="1076179"/>
    <lineage>
        <taxon>unclassified sequences</taxon>
        <taxon>metagenomes</taxon>
        <taxon>ecological metagenomes</taxon>
    </lineage>
</organism>
<dbReference type="AlphaFoldDB" id="A0A645F5Z0"/>
<keyword evidence="1" id="KW-1133">Transmembrane helix</keyword>
<keyword evidence="1" id="KW-0812">Transmembrane</keyword>
<dbReference type="EMBL" id="VSSQ01055904">
    <property type="protein sequence ID" value="MPN09778.1"/>
    <property type="molecule type" value="Genomic_DNA"/>
</dbReference>
<accession>A0A645F5Z0</accession>